<dbReference type="AlphaFoldDB" id="R4Z6G4"/>
<evidence type="ECO:0000256" key="5">
    <source>
        <dbReference type="SAM" id="MobiDB-lite"/>
    </source>
</evidence>
<gene>
    <name evidence="7" type="ORF">BN381_640028</name>
</gene>
<evidence type="ECO:0000259" key="6">
    <source>
        <dbReference type="PROSITE" id="PS50977"/>
    </source>
</evidence>
<evidence type="ECO:0000313" key="8">
    <source>
        <dbReference type="Proteomes" id="UP000018291"/>
    </source>
</evidence>
<dbReference type="PANTHER" id="PTHR30055">
    <property type="entry name" value="HTH-TYPE TRANSCRIPTIONAL REGULATOR RUTR"/>
    <property type="match status" value="1"/>
</dbReference>
<dbReference type="eggNOG" id="COG1309">
    <property type="taxonomic scope" value="Bacteria"/>
</dbReference>
<dbReference type="FunFam" id="1.10.10.60:FF:000141">
    <property type="entry name" value="TetR family transcriptional regulator"/>
    <property type="match status" value="1"/>
</dbReference>
<dbReference type="InterPro" id="IPR050109">
    <property type="entry name" value="HTH-type_TetR-like_transc_reg"/>
</dbReference>
<feature type="region of interest" description="Disordered" evidence="5">
    <location>
        <begin position="215"/>
        <end position="237"/>
    </location>
</feature>
<reference evidence="7 8" key="1">
    <citation type="journal article" date="2013" name="ISME J.">
        <title>Metabolic model for the filamentous 'Candidatus Microthrix parvicella' based on genomic and metagenomic analyses.</title>
        <authorList>
            <person name="Jon McIlroy S."/>
            <person name="Kristiansen R."/>
            <person name="Albertsen M."/>
            <person name="Michael Karst S."/>
            <person name="Rossetti S."/>
            <person name="Lund Nielsen J."/>
            <person name="Tandoi V."/>
            <person name="James Seviour R."/>
            <person name="Nielsen P.H."/>
        </authorList>
    </citation>
    <scope>NUCLEOTIDE SEQUENCE [LARGE SCALE GENOMIC DNA]</scope>
    <source>
        <strain evidence="7 8">RN1</strain>
    </source>
</reference>
<keyword evidence="8" id="KW-1185">Reference proteome</keyword>
<keyword evidence="3" id="KW-0804">Transcription</keyword>
<evidence type="ECO:0000256" key="2">
    <source>
        <dbReference type="ARBA" id="ARBA00023125"/>
    </source>
</evidence>
<dbReference type="STRING" id="1229780.BN381_640028"/>
<dbReference type="GO" id="GO:0003700">
    <property type="term" value="F:DNA-binding transcription factor activity"/>
    <property type="evidence" value="ECO:0007669"/>
    <property type="project" value="TreeGrafter"/>
</dbReference>
<evidence type="ECO:0000256" key="1">
    <source>
        <dbReference type="ARBA" id="ARBA00023015"/>
    </source>
</evidence>
<dbReference type="InterPro" id="IPR001647">
    <property type="entry name" value="HTH_TetR"/>
</dbReference>
<evidence type="ECO:0000256" key="3">
    <source>
        <dbReference type="ARBA" id="ARBA00023163"/>
    </source>
</evidence>
<feature type="region of interest" description="Disordered" evidence="5">
    <location>
        <begin position="1"/>
        <end position="25"/>
    </location>
</feature>
<keyword evidence="2 4" id="KW-0238">DNA-binding</keyword>
<dbReference type="Gene3D" id="1.10.357.10">
    <property type="entry name" value="Tetracycline Repressor, domain 2"/>
    <property type="match status" value="1"/>
</dbReference>
<dbReference type="GO" id="GO:0000976">
    <property type="term" value="F:transcription cis-regulatory region binding"/>
    <property type="evidence" value="ECO:0007669"/>
    <property type="project" value="TreeGrafter"/>
</dbReference>
<protein>
    <recommendedName>
        <fullName evidence="6">HTH tetR-type domain-containing protein</fullName>
    </recommendedName>
</protein>
<sequence>MSTVQQAAAQPTANPPGPTGGGKRRLLPRAERRAQILDAAASAFAQRGYSDTAMDEVAARAGITKLIVYRHFGSKTELYQAVLESVFARLATEVTDRIPAMVGRGAVPSALMVVAREQPDALRLLMVHSSREPEFDELVKRFDAVAWSVAASVLDPTGDDEVDRWQARTLADFVVGGVLGWVEHGDPTRDDEVVARLAAGAARLAAGWRDRELDDPAGSVAAHRQTCGQTADLEDDR</sequence>
<comment type="caution">
    <text evidence="7">The sequence shown here is derived from an EMBL/GenBank/DDBJ whole genome shotgun (WGS) entry which is preliminary data.</text>
</comment>
<dbReference type="EMBL" id="CANL01000061">
    <property type="protein sequence ID" value="CCM65281.1"/>
    <property type="molecule type" value="Genomic_DNA"/>
</dbReference>
<dbReference type="SUPFAM" id="SSF46689">
    <property type="entry name" value="Homeodomain-like"/>
    <property type="match status" value="1"/>
</dbReference>
<feature type="compositionally biased region" description="Low complexity" evidence="5">
    <location>
        <begin position="1"/>
        <end position="12"/>
    </location>
</feature>
<dbReference type="PRINTS" id="PR00455">
    <property type="entry name" value="HTHTETR"/>
</dbReference>
<keyword evidence="1" id="KW-0805">Transcription regulation</keyword>
<organism evidence="7 8">
    <name type="scientific">Candidatus Neomicrothrix parvicella RN1</name>
    <dbReference type="NCBI Taxonomy" id="1229780"/>
    <lineage>
        <taxon>Bacteria</taxon>
        <taxon>Bacillati</taxon>
        <taxon>Actinomycetota</taxon>
        <taxon>Acidimicrobiia</taxon>
        <taxon>Acidimicrobiales</taxon>
        <taxon>Microthrixaceae</taxon>
        <taxon>Candidatus Neomicrothrix</taxon>
    </lineage>
</organism>
<evidence type="ECO:0000313" key="7">
    <source>
        <dbReference type="EMBL" id="CCM65281.1"/>
    </source>
</evidence>
<dbReference type="OrthoDB" id="3528955at2"/>
<name>R4Z6G4_9ACTN</name>
<evidence type="ECO:0000256" key="4">
    <source>
        <dbReference type="PROSITE-ProRule" id="PRU00335"/>
    </source>
</evidence>
<dbReference type="PROSITE" id="PS50977">
    <property type="entry name" value="HTH_TETR_2"/>
    <property type="match status" value="1"/>
</dbReference>
<feature type="domain" description="HTH tetR-type" evidence="6">
    <location>
        <begin position="30"/>
        <end position="90"/>
    </location>
</feature>
<dbReference type="PANTHER" id="PTHR30055:SF160">
    <property type="entry name" value="TRANSCRIPTIONAL REGULATORY PROTEIN (PROBABLY ASNC-FAMILY)-RELATED"/>
    <property type="match status" value="1"/>
</dbReference>
<dbReference type="Proteomes" id="UP000018291">
    <property type="component" value="Unassembled WGS sequence"/>
</dbReference>
<dbReference type="InterPro" id="IPR009057">
    <property type="entry name" value="Homeodomain-like_sf"/>
</dbReference>
<dbReference type="GO" id="GO:0045892">
    <property type="term" value="P:negative regulation of DNA-templated transcription"/>
    <property type="evidence" value="ECO:0007669"/>
    <property type="project" value="UniProtKB-ARBA"/>
</dbReference>
<dbReference type="HOGENOM" id="CLU_113263_0_0_11"/>
<feature type="DNA-binding region" description="H-T-H motif" evidence="4">
    <location>
        <begin position="53"/>
        <end position="72"/>
    </location>
</feature>
<dbReference type="Pfam" id="PF00440">
    <property type="entry name" value="TetR_N"/>
    <property type="match status" value="1"/>
</dbReference>
<proteinExistence type="predicted"/>
<dbReference type="RefSeq" id="WP_012229856.1">
    <property type="nucleotide sequence ID" value="NZ_HG422565.1"/>
</dbReference>
<accession>R4Z6G4</accession>